<reference evidence="3 4" key="1">
    <citation type="submission" date="2016-10" db="EMBL/GenBank/DDBJ databases">
        <authorList>
            <person name="de Groot N.N."/>
        </authorList>
    </citation>
    <scope>NUCLEOTIDE SEQUENCE [LARGE SCALE GENOMIC DNA]</scope>
    <source>
        <strain evidence="3 4">DSM 20475</strain>
    </source>
</reference>
<accession>A0A1G6TQI1</accession>
<dbReference type="Proteomes" id="UP000198995">
    <property type="component" value="Unassembled WGS sequence"/>
</dbReference>
<organism evidence="3 4">
    <name type="scientific">Peptococcus niger</name>
    <dbReference type="NCBI Taxonomy" id="2741"/>
    <lineage>
        <taxon>Bacteria</taxon>
        <taxon>Bacillati</taxon>
        <taxon>Bacillota</taxon>
        <taxon>Clostridia</taxon>
        <taxon>Eubacteriales</taxon>
        <taxon>Peptococcaceae</taxon>
        <taxon>Peptococcus</taxon>
    </lineage>
</organism>
<dbReference type="AlphaFoldDB" id="A0A1G6TQI1"/>
<evidence type="ECO:0000313" key="3">
    <source>
        <dbReference type="EMBL" id="SDD30627.1"/>
    </source>
</evidence>
<dbReference type="STRING" id="2741.SAMN04489866_102194"/>
<protein>
    <recommendedName>
        <fullName evidence="5">Secreted protein</fullName>
    </recommendedName>
</protein>
<dbReference type="RefSeq" id="WP_091791205.1">
    <property type="nucleotide sequence ID" value="NZ_FNAF01000002.1"/>
</dbReference>
<evidence type="ECO:0000256" key="2">
    <source>
        <dbReference type="SAM" id="SignalP"/>
    </source>
</evidence>
<feature type="chain" id="PRO_5038748017" description="Secreted protein" evidence="2">
    <location>
        <begin position="20"/>
        <end position="83"/>
    </location>
</feature>
<name>A0A1G6TQI1_PEPNI</name>
<keyword evidence="4" id="KW-1185">Reference proteome</keyword>
<evidence type="ECO:0000313" key="4">
    <source>
        <dbReference type="Proteomes" id="UP000198995"/>
    </source>
</evidence>
<sequence>MKKTVSIFLILTLFLPAAACGQVDALQAQYERNRAQSHREDVLREQRNDQGEATDTKEVVKQPWQVVEESSSGSQGTDTQAPT</sequence>
<feature type="compositionally biased region" description="Basic and acidic residues" evidence="1">
    <location>
        <begin position="33"/>
        <end position="60"/>
    </location>
</feature>
<proteinExistence type="predicted"/>
<feature type="compositionally biased region" description="Polar residues" evidence="1">
    <location>
        <begin position="68"/>
        <end position="83"/>
    </location>
</feature>
<evidence type="ECO:0000256" key="1">
    <source>
        <dbReference type="SAM" id="MobiDB-lite"/>
    </source>
</evidence>
<gene>
    <name evidence="3" type="ORF">SAMN04489866_102194</name>
</gene>
<dbReference type="EMBL" id="FNAF01000002">
    <property type="protein sequence ID" value="SDD30627.1"/>
    <property type="molecule type" value="Genomic_DNA"/>
</dbReference>
<keyword evidence="2" id="KW-0732">Signal</keyword>
<feature type="region of interest" description="Disordered" evidence="1">
    <location>
        <begin position="33"/>
        <end position="83"/>
    </location>
</feature>
<feature type="signal peptide" evidence="2">
    <location>
        <begin position="1"/>
        <end position="19"/>
    </location>
</feature>
<evidence type="ECO:0008006" key="5">
    <source>
        <dbReference type="Google" id="ProtNLM"/>
    </source>
</evidence>